<keyword evidence="4 12" id="KW-0436">Ligase</keyword>
<dbReference type="GO" id="GO:0005524">
    <property type="term" value="F:ATP binding"/>
    <property type="evidence" value="ECO:0007669"/>
    <property type="project" value="UniProtKB-UniRule"/>
</dbReference>
<comment type="similarity">
    <text evidence="11 12">Belongs to the class-I aminoacyl-tRNA synthetase family. ValS type 1 subfamily.</text>
</comment>
<feature type="short sequence motif" description="'HIGH' region" evidence="12">
    <location>
        <begin position="50"/>
        <end position="60"/>
    </location>
</feature>
<comment type="subcellular location">
    <subcellularLocation>
        <location evidence="1 12">Cytoplasm</location>
    </subcellularLocation>
</comment>
<organism evidence="16 17">
    <name type="scientific">Rhodopirellula baltica SWK14</name>
    <dbReference type="NCBI Taxonomy" id="993516"/>
    <lineage>
        <taxon>Bacteria</taxon>
        <taxon>Pseudomonadati</taxon>
        <taxon>Planctomycetota</taxon>
        <taxon>Planctomycetia</taxon>
        <taxon>Pirellulales</taxon>
        <taxon>Pirellulaceae</taxon>
        <taxon>Rhodopirellula</taxon>
    </lineage>
</organism>
<dbReference type="EMBL" id="AMWG01000041">
    <property type="protein sequence ID" value="ELP34147.1"/>
    <property type="molecule type" value="Genomic_DNA"/>
</dbReference>
<dbReference type="InterPro" id="IPR019499">
    <property type="entry name" value="Val-tRNA_synth_tRNA-bd"/>
</dbReference>
<protein>
    <recommendedName>
        <fullName evidence="12">Valine--tRNA ligase</fullName>
        <ecNumber evidence="12">6.1.1.9</ecNumber>
    </recommendedName>
    <alternativeName>
        <fullName evidence="12">Valyl-tRNA synthetase</fullName>
        <shortName evidence="12">ValRS</shortName>
    </alternativeName>
</protein>
<dbReference type="Gene3D" id="3.90.740.10">
    <property type="entry name" value="Valyl/Leucyl/Isoleucyl-tRNA synthetase, editing domain"/>
    <property type="match status" value="1"/>
</dbReference>
<evidence type="ECO:0000259" key="13">
    <source>
        <dbReference type="Pfam" id="PF00133"/>
    </source>
</evidence>
<evidence type="ECO:0000256" key="3">
    <source>
        <dbReference type="ARBA" id="ARBA00022490"/>
    </source>
</evidence>
<dbReference type="EC" id="6.1.1.9" evidence="12"/>
<dbReference type="Gene3D" id="1.10.287.380">
    <property type="entry name" value="Valyl-tRNA synthetase, C-terminal domain"/>
    <property type="match status" value="1"/>
</dbReference>
<dbReference type="Pfam" id="PF10458">
    <property type="entry name" value="Val_tRNA-synt_C"/>
    <property type="match status" value="1"/>
</dbReference>
<comment type="subunit">
    <text evidence="2 12">Monomer.</text>
</comment>
<dbReference type="PROSITE" id="PS00178">
    <property type="entry name" value="AA_TRNA_LIGASE_I"/>
    <property type="match status" value="1"/>
</dbReference>
<dbReference type="InterPro" id="IPR013155">
    <property type="entry name" value="M/V/L/I-tRNA-synth_anticd-bd"/>
</dbReference>
<evidence type="ECO:0000256" key="10">
    <source>
        <dbReference type="ARBA" id="ARBA00047552"/>
    </source>
</evidence>
<evidence type="ECO:0000256" key="5">
    <source>
        <dbReference type="ARBA" id="ARBA00022741"/>
    </source>
</evidence>
<keyword evidence="7 12" id="KW-0648">Protein biosynthesis</keyword>
<dbReference type="PANTHER" id="PTHR11946">
    <property type="entry name" value="VALYL-TRNA SYNTHETASES"/>
    <property type="match status" value="1"/>
</dbReference>
<dbReference type="FunFam" id="3.40.50.620:FF:000032">
    <property type="entry name" value="Valine--tRNA ligase"/>
    <property type="match status" value="1"/>
</dbReference>
<evidence type="ECO:0000313" key="16">
    <source>
        <dbReference type="EMBL" id="ELP34147.1"/>
    </source>
</evidence>
<evidence type="ECO:0000256" key="11">
    <source>
        <dbReference type="ARBA" id="ARBA00060830"/>
    </source>
</evidence>
<comment type="caution">
    <text evidence="12">Lacks conserved residue(s) required for the propagation of feature annotation.</text>
</comment>
<dbReference type="PATRIC" id="fig|993516.3.peg.2070"/>
<dbReference type="Pfam" id="PF00133">
    <property type="entry name" value="tRNA-synt_1"/>
    <property type="match status" value="1"/>
</dbReference>
<evidence type="ECO:0000256" key="7">
    <source>
        <dbReference type="ARBA" id="ARBA00022917"/>
    </source>
</evidence>
<keyword evidence="3 12" id="KW-0963">Cytoplasm</keyword>
<dbReference type="PRINTS" id="PR00986">
    <property type="entry name" value="TRNASYNTHVAL"/>
</dbReference>
<dbReference type="PANTHER" id="PTHR11946:SF93">
    <property type="entry name" value="VALINE--TRNA LIGASE, CHLOROPLASTIC_MITOCHONDRIAL 2"/>
    <property type="match status" value="1"/>
</dbReference>
<dbReference type="GO" id="GO:0006438">
    <property type="term" value="P:valyl-tRNA aminoacylation"/>
    <property type="evidence" value="ECO:0007669"/>
    <property type="project" value="UniProtKB-UniRule"/>
</dbReference>
<dbReference type="GO" id="GO:0002161">
    <property type="term" value="F:aminoacyl-tRNA deacylase activity"/>
    <property type="evidence" value="ECO:0007669"/>
    <property type="project" value="InterPro"/>
</dbReference>
<dbReference type="InterPro" id="IPR002303">
    <property type="entry name" value="Valyl-tRNA_ligase"/>
</dbReference>
<dbReference type="InterPro" id="IPR009080">
    <property type="entry name" value="tRNAsynth_Ia_anticodon-bd"/>
</dbReference>
<evidence type="ECO:0000256" key="1">
    <source>
        <dbReference type="ARBA" id="ARBA00004496"/>
    </source>
</evidence>
<dbReference type="GO" id="GO:0004832">
    <property type="term" value="F:valine-tRNA ligase activity"/>
    <property type="evidence" value="ECO:0007669"/>
    <property type="project" value="UniProtKB-UniRule"/>
</dbReference>
<sequence>MTFVFMSEIPTRFEHAEEADKIAQAWNDAKCSHADPESSKPPFSVVIPPPNVTGALHLGHGLNNTLQDIVVRRKRMQGFETLWMPGTDHAGIATQAVVERRLKEQENKTRHDLGREALVDRIWQWKDQYEERIIGQLKRMGTSCDWERLRFTLDPICAAAVRATFFDLFGKRRIYRGKRLVNWDTFLQTAVSDDEVFNETKKGHFYHFRYPVIDPKPGEPEFVTIATTRPETMLGDTAVAVHPDPAAALDAVEAGLREKLSDANEKEAVDLNKQIEALQKRREERLPELIQLRDMAADGRKLMLPLVDREIDLVADEWAKPEMGSGCVKITPAHDPNDYEVGIRQDLPMINILNSDGTLNGEGGQFAGLTIPKARKAVVAALEELELMGDIEDREIELPHSDRSKTPIEPYLADQWFVAMDELAQSAMDAVSDERVQIFPARYRKGYLDWLSEKRDWPVSRQLWWGHRIPIWSVGGLSQEQANELSSELEKLAERHPDQIAQRIDSDGVDTAGEPTKAVFVCIRSEDETVEADVESLGLQQDPDVLDTWFSSALWPHSTLGWPAQTPELAKFYPTATLITSRDILTLWVARMVLMGLNNVGEVPFSEVFIHPKILDGLGETMSKSKGNGVDPIDVIDKFGPDALRFGLARLATETQDVRMPVQYECPSCEKLIDQTKKNRALPSMDCPACGKPFSTQWAETEADKTLPKAAVVSERFETARNFVNKLWNASRFVMMNLDGFEPTSLDVASLPIEDRWLLSRLSTVTQTVGDAIERYQFGEAARVLYDFAWDEFCSFYVEIAKPRLSDDSQRQIAQNVIAHGLDQLLRLLHPIMPFVTESVWNHLGQIAPKRGVPEPVEVGPFVMTASFPVADESHHDSKIERQFSEFQQIVAAIRQIRASQNIAPKETVPAAIRCSASSQELLQPMTAYFEALAGAEVQSLGPDTTAFETDAHLALPDVDVDVHVDLEKFIDVEAELARLEKLQGQLTGQITGKQNKLSNESFVSRAPADIVQKERESLAGLQTQLEAVAQDILKLQSKK</sequence>
<dbReference type="InterPro" id="IPR010978">
    <property type="entry name" value="tRNA-bd_arm"/>
</dbReference>
<evidence type="ECO:0000256" key="6">
    <source>
        <dbReference type="ARBA" id="ARBA00022840"/>
    </source>
</evidence>
<dbReference type="SUPFAM" id="SSF46589">
    <property type="entry name" value="tRNA-binding arm"/>
    <property type="match status" value="1"/>
</dbReference>
<dbReference type="InterPro" id="IPR037118">
    <property type="entry name" value="Val-tRNA_synth_C_sf"/>
</dbReference>
<comment type="caution">
    <text evidence="16">The sequence shown here is derived from an EMBL/GenBank/DDBJ whole genome shotgun (WGS) entry which is preliminary data.</text>
</comment>
<dbReference type="Gene3D" id="1.10.730.10">
    <property type="entry name" value="Isoleucyl-tRNA Synthetase, Domain 1"/>
    <property type="match status" value="1"/>
</dbReference>
<gene>
    <name evidence="12 16" type="primary">valS</name>
    <name evidence="16" type="ORF">RBSWK_01940</name>
</gene>
<dbReference type="SUPFAM" id="SSF50677">
    <property type="entry name" value="ValRS/IleRS/LeuRS editing domain"/>
    <property type="match status" value="1"/>
</dbReference>
<dbReference type="HAMAP" id="MF_02004">
    <property type="entry name" value="Val_tRNA_synth_type1"/>
    <property type="match status" value="1"/>
</dbReference>
<reference evidence="16 17" key="1">
    <citation type="journal article" date="2013" name="Mar. Genomics">
        <title>Expression of sulfatases in Rhodopirellula baltica and the diversity of sulfatases in the genus Rhodopirellula.</title>
        <authorList>
            <person name="Wegner C.E."/>
            <person name="Richter-Heitmann T."/>
            <person name="Klindworth A."/>
            <person name="Klockow C."/>
            <person name="Richter M."/>
            <person name="Achstetter T."/>
            <person name="Glockner F.O."/>
            <person name="Harder J."/>
        </authorList>
    </citation>
    <scope>NUCLEOTIDE SEQUENCE [LARGE SCALE GENOMIC DNA]</scope>
    <source>
        <strain evidence="16 17">SWK14</strain>
    </source>
</reference>
<dbReference type="SUPFAM" id="SSF47323">
    <property type="entry name" value="Anticodon-binding domain of a subclass of class I aminoacyl-tRNA synthetases"/>
    <property type="match status" value="1"/>
</dbReference>
<dbReference type="AlphaFoldDB" id="L7CKI2"/>
<evidence type="ECO:0000256" key="4">
    <source>
        <dbReference type="ARBA" id="ARBA00022598"/>
    </source>
</evidence>
<comment type="catalytic activity">
    <reaction evidence="10 12">
        <text>tRNA(Val) + L-valine + ATP = L-valyl-tRNA(Val) + AMP + diphosphate</text>
        <dbReference type="Rhea" id="RHEA:10704"/>
        <dbReference type="Rhea" id="RHEA-COMP:9672"/>
        <dbReference type="Rhea" id="RHEA-COMP:9708"/>
        <dbReference type="ChEBI" id="CHEBI:30616"/>
        <dbReference type="ChEBI" id="CHEBI:33019"/>
        <dbReference type="ChEBI" id="CHEBI:57762"/>
        <dbReference type="ChEBI" id="CHEBI:78442"/>
        <dbReference type="ChEBI" id="CHEBI:78537"/>
        <dbReference type="ChEBI" id="CHEBI:456215"/>
        <dbReference type="EC" id="6.1.1.9"/>
    </reaction>
</comment>
<comment type="domain">
    <text evidence="12">ValRS has two distinct active sites: one for aminoacylation and one for editing. The misactivated threonine is translocated from the active site to the editing site.</text>
</comment>
<keyword evidence="6 12" id="KW-0067">ATP-binding</keyword>
<evidence type="ECO:0000256" key="2">
    <source>
        <dbReference type="ARBA" id="ARBA00011245"/>
    </source>
</evidence>
<keyword evidence="5 12" id="KW-0547">Nucleotide-binding</keyword>
<dbReference type="FunFam" id="1.10.287.380:FF:000001">
    <property type="entry name" value="Valine--tRNA ligase"/>
    <property type="match status" value="1"/>
</dbReference>
<proteinExistence type="inferred from homology"/>
<name>L7CKI2_RHOBT</name>
<evidence type="ECO:0000256" key="12">
    <source>
        <dbReference type="HAMAP-Rule" id="MF_02004"/>
    </source>
</evidence>
<accession>L7CKI2</accession>
<comment type="domain">
    <text evidence="12">The C-terminal coiled-coil domain is crucial for aminoacylation activity.</text>
</comment>
<dbReference type="CDD" id="cd00817">
    <property type="entry name" value="ValRS_core"/>
    <property type="match status" value="1"/>
</dbReference>
<evidence type="ECO:0000259" key="15">
    <source>
        <dbReference type="Pfam" id="PF10458"/>
    </source>
</evidence>
<dbReference type="SUPFAM" id="SSF52374">
    <property type="entry name" value="Nucleotidylyl transferase"/>
    <property type="match status" value="1"/>
</dbReference>
<evidence type="ECO:0000256" key="8">
    <source>
        <dbReference type="ARBA" id="ARBA00023054"/>
    </source>
</evidence>
<dbReference type="GO" id="GO:0005829">
    <property type="term" value="C:cytosol"/>
    <property type="evidence" value="ECO:0007669"/>
    <property type="project" value="TreeGrafter"/>
</dbReference>
<keyword evidence="9 12" id="KW-0030">Aminoacyl-tRNA synthetase</keyword>
<dbReference type="InterPro" id="IPR009008">
    <property type="entry name" value="Val/Leu/Ile-tRNA-synth_edit"/>
</dbReference>
<dbReference type="InterPro" id="IPR033705">
    <property type="entry name" value="Anticodon_Ia_Val"/>
</dbReference>
<dbReference type="InterPro" id="IPR001412">
    <property type="entry name" value="aa-tRNA-synth_I_CS"/>
</dbReference>
<feature type="domain" description="Methionyl/Valyl/Leucyl/Isoleucyl-tRNA synthetase anticodon-binding" evidence="14">
    <location>
        <begin position="755"/>
        <end position="911"/>
    </location>
</feature>
<feature type="binding site" evidence="12">
    <location>
        <position position="624"/>
    </location>
    <ligand>
        <name>ATP</name>
        <dbReference type="ChEBI" id="CHEBI:30616"/>
    </ligand>
</feature>
<comment type="function">
    <text evidence="12">Catalyzes the attachment of valine to tRNA(Val). As ValRS can inadvertently accommodate and process structurally similar amino acids such as threonine, to avoid such errors, it has a 'posttransfer' editing activity that hydrolyzes mischarged Thr-tRNA(Val) in a tRNA-dependent manner.</text>
</comment>
<feature type="coiled-coil region" evidence="12">
    <location>
        <begin position="1012"/>
        <end position="1039"/>
    </location>
</feature>
<dbReference type="InterPro" id="IPR014729">
    <property type="entry name" value="Rossmann-like_a/b/a_fold"/>
</dbReference>
<evidence type="ECO:0000256" key="9">
    <source>
        <dbReference type="ARBA" id="ARBA00023146"/>
    </source>
</evidence>
<dbReference type="InterPro" id="IPR002300">
    <property type="entry name" value="aa-tRNA-synth_Ia"/>
</dbReference>
<dbReference type="Pfam" id="PF08264">
    <property type="entry name" value="Anticodon_1"/>
    <property type="match status" value="1"/>
</dbReference>
<evidence type="ECO:0000259" key="14">
    <source>
        <dbReference type="Pfam" id="PF08264"/>
    </source>
</evidence>
<feature type="domain" description="Valyl-tRNA synthetase tRNA-binding arm" evidence="15">
    <location>
        <begin position="972"/>
        <end position="1036"/>
    </location>
</feature>
<dbReference type="FunFam" id="1.10.730.10:FF:000102">
    <property type="entry name" value="Valine--tRNA ligase"/>
    <property type="match status" value="1"/>
</dbReference>
<dbReference type="Gene3D" id="3.40.50.620">
    <property type="entry name" value="HUPs"/>
    <property type="match status" value="2"/>
</dbReference>
<feature type="domain" description="Aminoacyl-tRNA synthetase class Ia" evidence="13">
    <location>
        <begin position="22"/>
        <end position="660"/>
    </location>
</feature>
<dbReference type="CDD" id="cd07962">
    <property type="entry name" value="Anticodon_Ia_Val"/>
    <property type="match status" value="1"/>
</dbReference>
<evidence type="ECO:0000313" key="17">
    <source>
        <dbReference type="Proteomes" id="UP000010959"/>
    </source>
</evidence>
<dbReference type="Proteomes" id="UP000010959">
    <property type="component" value="Unassembled WGS sequence"/>
</dbReference>
<keyword evidence="8 12" id="KW-0175">Coiled coil</keyword>